<name>A0A2Z2K9G7_9BACL</name>
<keyword evidence="4" id="KW-1185">Reference proteome</keyword>
<evidence type="ECO:0000313" key="3">
    <source>
        <dbReference type="EMBL" id="ASA22067.1"/>
    </source>
</evidence>
<evidence type="ECO:0000256" key="1">
    <source>
        <dbReference type="SAM" id="SignalP"/>
    </source>
</evidence>
<organism evidence="3 4">
    <name type="scientific">Paenibacillus donghaensis</name>
    <dbReference type="NCBI Taxonomy" id="414771"/>
    <lineage>
        <taxon>Bacteria</taxon>
        <taxon>Bacillati</taxon>
        <taxon>Bacillota</taxon>
        <taxon>Bacilli</taxon>
        <taxon>Bacillales</taxon>
        <taxon>Paenibacillaceae</taxon>
        <taxon>Paenibacillus</taxon>
    </lineage>
</organism>
<dbReference type="Proteomes" id="UP000249890">
    <property type="component" value="Chromosome"/>
</dbReference>
<feature type="signal peptide" evidence="1">
    <location>
        <begin position="1"/>
        <end position="30"/>
    </location>
</feature>
<dbReference type="InterPro" id="IPR036582">
    <property type="entry name" value="Mao_N_sf"/>
</dbReference>
<sequence length="187" mass="20198">MTLKELRFLKKAIIGLVAGMLIGSAGMAAAATTQTVQAVFAKFTLSVDGQKQTLKNDPLVYRGTTYLPVREVAEMTGYGLEYDNTKKSIDLKTKGDEVSVGITDEINLNEFISTKVLVADYDVDVSAESGKIRDVTYKKNDNIIVYSMPGTLVDGIYNSVDGLHKAAVKDGAIYLSKEAVSFLGISI</sequence>
<dbReference type="Pfam" id="PF07833">
    <property type="entry name" value="Cu_amine_oxidN1"/>
    <property type="match status" value="1"/>
</dbReference>
<dbReference type="InterPro" id="IPR012854">
    <property type="entry name" value="Cu_amine_oxidase-like_N"/>
</dbReference>
<dbReference type="AlphaFoldDB" id="A0A2Z2K9G7"/>
<dbReference type="KEGG" id="pdh:B9T62_15560"/>
<feature type="domain" description="Copper amine oxidase-like N-terminal" evidence="2">
    <location>
        <begin position="47"/>
        <end position="103"/>
    </location>
</feature>
<keyword evidence="1" id="KW-0732">Signal</keyword>
<protein>
    <recommendedName>
        <fullName evidence="2">Copper amine oxidase-like N-terminal domain-containing protein</fullName>
    </recommendedName>
</protein>
<dbReference type="SUPFAM" id="SSF55383">
    <property type="entry name" value="Copper amine oxidase, domain N"/>
    <property type="match status" value="1"/>
</dbReference>
<accession>A0A2Z2K9G7</accession>
<evidence type="ECO:0000313" key="4">
    <source>
        <dbReference type="Proteomes" id="UP000249890"/>
    </source>
</evidence>
<gene>
    <name evidence="3" type="ORF">B9T62_15560</name>
</gene>
<dbReference type="EMBL" id="CP021780">
    <property type="protein sequence ID" value="ASA22067.1"/>
    <property type="molecule type" value="Genomic_DNA"/>
</dbReference>
<proteinExistence type="predicted"/>
<evidence type="ECO:0000259" key="2">
    <source>
        <dbReference type="Pfam" id="PF07833"/>
    </source>
</evidence>
<reference evidence="3 4" key="1">
    <citation type="submission" date="2017-06" db="EMBL/GenBank/DDBJ databases">
        <title>Complete genome sequence of Paenibacillus donghaensis KCTC 13049T isolated from East Sea sediment, South Korea.</title>
        <authorList>
            <person name="Jung B.K."/>
            <person name="Hong S.-J."/>
            <person name="Shin J.-H."/>
        </authorList>
    </citation>
    <scope>NUCLEOTIDE SEQUENCE [LARGE SCALE GENOMIC DNA]</scope>
    <source>
        <strain evidence="3 4">KCTC 13049</strain>
    </source>
</reference>
<feature type="chain" id="PRO_5016369162" description="Copper amine oxidase-like N-terminal domain-containing protein" evidence="1">
    <location>
        <begin position="31"/>
        <end position="187"/>
    </location>
</feature>